<evidence type="ECO:0000313" key="9">
    <source>
        <dbReference type="Proteomes" id="UP000325563"/>
    </source>
</evidence>
<keyword evidence="2" id="KW-1003">Cell membrane</keyword>
<reference evidence="8 9" key="1">
    <citation type="submission" date="2017-09" db="EMBL/GenBank/DDBJ databases">
        <authorList>
            <person name="Lee N."/>
            <person name="Cho B.-K."/>
        </authorList>
    </citation>
    <scope>NUCLEOTIDE SEQUENCE [LARGE SCALE GENOMIC DNA]</scope>
    <source>
        <strain evidence="8 9">ATCC 27476</strain>
    </source>
</reference>
<protein>
    <submittedName>
        <fullName evidence="8">Phosphatase PAP2 family protein</fullName>
    </submittedName>
</protein>
<gene>
    <name evidence="8" type="ORF">CP980_21840</name>
</gene>
<dbReference type="Proteomes" id="UP000325563">
    <property type="component" value="Chromosome"/>
</dbReference>
<keyword evidence="5" id="KW-1133">Transmembrane helix</keyword>
<feature type="domain" description="DAGKc" evidence="7">
    <location>
        <begin position="203"/>
        <end position="324"/>
    </location>
</feature>
<dbReference type="PANTHER" id="PTHR14969:SF62">
    <property type="entry name" value="DECAPRENYLPHOSPHORYL-5-PHOSPHORIBOSE PHOSPHATASE RV3807C-RELATED"/>
    <property type="match status" value="1"/>
</dbReference>
<dbReference type="PANTHER" id="PTHR14969">
    <property type="entry name" value="SPHINGOSINE-1-PHOSPHATE PHOSPHOHYDROLASE"/>
    <property type="match status" value="1"/>
</dbReference>
<accession>A0A5J6JB85</accession>
<evidence type="ECO:0000313" key="8">
    <source>
        <dbReference type="EMBL" id="QEV47363.1"/>
    </source>
</evidence>
<dbReference type="InterPro" id="IPR001206">
    <property type="entry name" value="Diacylglycerol_kinase_cat_dom"/>
</dbReference>
<dbReference type="InterPro" id="IPR000326">
    <property type="entry name" value="PAP2/HPO"/>
</dbReference>
<evidence type="ECO:0000256" key="1">
    <source>
        <dbReference type="ARBA" id="ARBA00004651"/>
    </source>
</evidence>
<dbReference type="Pfam" id="PF01569">
    <property type="entry name" value="PAP2"/>
    <property type="match status" value="1"/>
</dbReference>
<keyword evidence="4" id="KW-0378">Hydrolase</keyword>
<dbReference type="GO" id="GO:0005886">
    <property type="term" value="C:plasma membrane"/>
    <property type="evidence" value="ECO:0007669"/>
    <property type="project" value="UniProtKB-SubCell"/>
</dbReference>
<dbReference type="CDD" id="cd01610">
    <property type="entry name" value="PAP2_like"/>
    <property type="match status" value="1"/>
</dbReference>
<dbReference type="PROSITE" id="PS50146">
    <property type="entry name" value="DAGK"/>
    <property type="match status" value="1"/>
</dbReference>
<dbReference type="Gene3D" id="3.40.50.10330">
    <property type="entry name" value="Probable inorganic polyphosphate/atp-NAD kinase, domain 1"/>
    <property type="match status" value="1"/>
</dbReference>
<dbReference type="SUPFAM" id="SSF111331">
    <property type="entry name" value="NAD kinase/diacylglycerol kinase-like"/>
    <property type="match status" value="1"/>
</dbReference>
<dbReference type="SMART" id="SM00046">
    <property type="entry name" value="DAGKc"/>
    <property type="match status" value="1"/>
</dbReference>
<evidence type="ECO:0000256" key="5">
    <source>
        <dbReference type="ARBA" id="ARBA00022989"/>
    </source>
</evidence>
<dbReference type="KEGG" id="svn:CP980_21840"/>
<evidence type="ECO:0000256" key="3">
    <source>
        <dbReference type="ARBA" id="ARBA00022692"/>
    </source>
</evidence>
<dbReference type="Gene3D" id="1.20.144.10">
    <property type="entry name" value="Phosphatidic acid phosphatase type 2/haloperoxidase"/>
    <property type="match status" value="1"/>
</dbReference>
<dbReference type="AlphaFoldDB" id="A0A5J6JB85"/>
<dbReference type="Gene3D" id="2.60.200.40">
    <property type="match status" value="1"/>
</dbReference>
<name>A0A5J6JB85_STRVI</name>
<keyword evidence="6" id="KW-0472">Membrane</keyword>
<dbReference type="InterPro" id="IPR036938">
    <property type="entry name" value="PAP2/HPO_sf"/>
</dbReference>
<dbReference type="Pfam" id="PF00781">
    <property type="entry name" value="DAGK_cat"/>
    <property type="match status" value="1"/>
</dbReference>
<dbReference type="InterPro" id="IPR017438">
    <property type="entry name" value="ATP-NAD_kinase_N"/>
</dbReference>
<evidence type="ECO:0000256" key="6">
    <source>
        <dbReference type="ARBA" id="ARBA00023136"/>
    </source>
</evidence>
<organism evidence="8 9">
    <name type="scientific">Streptomyces vinaceus</name>
    <dbReference type="NCBI Taxonomy" id="1960"/>
    <lineage>
        <taxon>Bacteria</taxon>
        <taxon>Bacillati</taxon>
        <taxon>Actinomycetota</taxon>
        <taxon>Actinomycetes</taxon>
        <taxon>Kitasatosporales</taxon>
        <taxon>Streptomycetaceae</taxon>
        <taxon>Streptomyces</taxon>
    </lineage>
</organism>
<evidence type="ECO:0000259" key="7">
    <source>
        <dbReference type="PROSITE" id="PS50146"/>
    </source>
</evidence>
<dbReference type="InterPro" id="IPR016064">
    <property type="entry name" value="NAD/diacylglycerol_kinase_sf"/>
</dbReference>
<dbReference type="SUPFAM" id="SSF48317">
    <property type="entry name" value="Acid phosphatase/Vanadium-dependent haloperoxidase"/>
    <property type="match status" value="1"/>
</dbReference>
<evidence type="ECO:0000256" key="2">
    <source>
        <dbReference type="ARBA" id="ARBA00022475"/>
    </source>
</evidence>
<dbReference type="SMART" id="SM00014">
    <property type="entry name" value="acidPPc"/>
    <property type="match status" value="1"/>
</dbReference>
<evidence type="ECO:0000256" key="4">
    <source>
        <dbReference type="ARBA" id="ARBA00022801"/>
    </source>
</evidence>
<sequence length="494" mass="50715">MGDQELTWRGAAARWDRMLFDGVARRHWPAGNRVLPRLGRAANHGVLWGGAAAAIAVLGSTRARKAALSGAASLALASATVNTIGKWSVRRPRPLLEGVPEVRRLVTQPTTTSFPSGHAASAFAFTTGLALGAPGWGAALAPVAVSVAFSRVYTGVHYPSDVAAGAALGVAAGLVVRRVVRGVEEARLSPGDERKAIGAPALPDGAGLTVVVNTGSGTASVAGLDVLRARLPKAEVIECEGPELAGELAAAAARSTVLGVCGGDGTVNAAATAALRAGVPLAVFPGGTLNHFALDLGLGGAEDTCRAVAAGSAVRVSAGRFTPGPDPEDGRSGYFLNTFSIGAYPELLRRRLRWAPRIGGGPAALLAAWKVLRAERPVRLRLAGRPRSVWLLFAGNGTYHGTGATPRRRDSLGEGLLDVRLVHGGGRPGPRLFAAALTGPLSRSPVHTATRLRSLRIGDIPPGTPLAYDGECTPAPPSLVLDTLPDALTVYRPA</sequence>
<keyword evidence="3" id="KW-0812">Transmembrane</keyword>
<dbReference type="GO" id="GO:0016787">
    <property type="term" value="F:hydrolase activity"/>
    <property type="evidence" value="ECO:0007669"/>
    <property type="project" value="UniProtKB-KW"/>
</dbReference>
<proteinExistence type="predicted"/>
<dbReference type="EMBL" id="CP023692">
    <property type="protein sequence ID" value="QEV47363.1"/>
    <property type="molecule type" value="Genomic_DNA"/>
</dbReference>
<dbReference type="GO" id="GO:0016301">
    <property type="term" value="F:kinase activity"/>
    <property type="evidence" value="ECO:0007669"/>
    <property type="project" value="InterPro"/>
</dbReference>
<comment type="subcellular location">
    <subcellularLocation>
        <location evidence="1">Cell membrane</location>
        <topology evidence="1">Multi-pass membrane protein</topology>
    </subcellularLocation>
</comment>
<keyword evidence="9" id="KW-1185">Reference proteome</keyword>